<dbReference type="EMBL" id="JTFC01000012">
    <property type="protein sequence ID" value="RUS57732.1"/>
    <property type="molecule type" value="Genomic_DNA"/>
</dbReference>
<protein>
    <recommendedName>
        <fullName evidence="1">G domain-containing protein</fullName>
    </recommendedName>
</protein>
<dbReference type="SUPFAM" id="SSF52540">
    <property type="entry name" value="P-loop containing nucleoside triphosphate hydrolases"/>
    <property type="match status" value="1"/>
</dbReference>
<evidence type="ECO:0000313" key="3">
    <source>
        <dbReference type="Proteomes" id="UP000288623"/>
    </source>
</evidence>
<dbReference type="InterPro" id="IPR027417">
    <property type="entry name" value="P-loop_NTPase"/>
</dbReference>
<feature type="domain" description="G" evidence="1">
    <location>
        <begin position="28"/>
        <end position="148"/>
    </location>
</feature>
<reference evidence="2 3" key="1">
    <citation type="submission" date="2014-11" db="EMBL/GenBank/DDBJ databases">
        <title>Genome sequence and analysis of novel Kurthia sp.</title>
        <authorList>
            <person name="Lawson J.N."/>
            <person name="Gonzalez J.E."/>
            <person name="Rinauldi L."/>
            <person name="Xuan Z."/>
            <person name="Firman A."/>
            <person name="Shaddox L."/>
            <person name="Trudeau A."/>
            <person name="Shah S."/>
            <person name="Reiman D."/>
        </authorList>
    </citation>
    <scope>NUCLEOTIDE SEQUENCE [LARGE SCALE GENOMIC DNA]</scope>
    <source>
        <strain evidence="2 3">3B1D</strain>
    </source>
</reference>
<dbReference type="OrthoDB" id="2449499at2"/>
<keyword evidence="3" id="KW-1185">Reference proteome</keyword>
<gene>
    <name evidence="2" type="ORF">QI30_04020</name>
</gene>
<name>A0A433RWR9_9BACL</name>
<proteinExistence type="predicted"/>
<dbReference type="RefSeq" id="WP_126989671.1">
    <property type="nucleotide sequence ID" value="NZ_JTFC01000012.1"/>
</dbReference>
<sequence>MTKEDYQMTEQVEKALEVFLKEDGNANILVVGATGVGKSALVNKVFDVDFTKVGNGKPVTQETTKYSIPNMPITLFDTKGYELATEEHTRFLNEMQLYMEDSKTKPADQIHMVWYCIAAPNSRVTDMDIAMIERFMKTGKPLAVVLTKADMAAEEDLRAMMAILQQANIPHFYVSTVYDAGDNFELSKLITWTYEQIEPSVKYAFLRAQRTNVDLVKKEVNKAIRQHAAASFAVGFTPIPFADGPLLLANQSAMIGRIMKQYGLDSDFENISVIVSALGAGTLVSNLGRYLVAQLTKFIPGAGSVINGSVATAITVSLGFTVSEICYRIAKKNIRGEDVTEFMTDLLKSDEVKKMFDDFLKKEMDNQKKK</sequence>
<accession>A0A433RWR9</accession>
<dbReference type="Proteomes" id="UP000288623">
    <property type="component" value="Unassembled WGS sequence"/>
</dbReference>
<evidence type="ECO:0000259" key="1">
    <source>
        <dbReference type="Pfam" id="PF01926"/>
    </source>
</evidence>
<dbReference type="Gene3D" id="3.40.50.300">
    <property type="entry name" value="P-loop containing nucleotide triphosphate hydrolases"/>
    <property type="match status" value="1"/>
</dbReference>
<dbReference type="CDD" id="cd00882">
    <property type="entry name" value="Ras_like_GTPase"/>
    <property type="match status" value="1"/>
</dbReference>
<dbReference type="AlphaFoldDB" id="A0A433RWR9"/>
<evidence type="ECO:0000313" key="2">
    <source>
        <dbReference type="EMBL" id="RUS57732.1"/>
    </source>
</evidence>
<organism evidence="2 3">
    <name type="scientific">Candidatus Kurthia intestinigallinarum</name>
    <dbReference type="NCBI Taxonomy" id="1562256"/>
    <lineage>
        <taxon>Bacteria</taxon>
        <taxon>Bacillati</taxon>
        <taxon>Bacillota</taxon>
        <taxon>Bacilli</taxon>
        <taxon>Bacillales</taxon>
        <taxon>Caryophanaceae</taxon>
        <taxon>Kurthia</taxon>
    </lineage>
</organism>
<dbReference type="InterPro" id="IPR006073">
    <property type="entry name" value="GTP-bd"/>
</dbReference>
<dbReference type="Pfam" id="PF01926">
    <property type="entry name" value="MMR_HSR1"/>
    <property type="match status" value="1"/>
</dbReference>
<comment type="caution">
    <text evidence="2">The sequence shown here is derived from an EMBL/GenBank/DDBJ whole genome shotgun (WGS) entry which is preliminary data.</text>
</comment>
<dbReference type="GO" id="GO:0005525">
    <property type="term" value="F:GTP binding"/>
    <property type="evidence" value="ECO:0007669"/>
    <property type="project" value="InterPro"/>
</dbReference>